<proteinExistence type="predicted"/>
<dbReference type="AlphaFoldDB" id="A0A060H3H0"/>
<dbReference type="Proteomes" id="UP000027215">
    <property type="component" value="Chromosome"/>
</dbReference>
<accession>A0A060H3H0</accession>
<organism evidence="1 2">
    <name type="scientific">Xylella fastidiosa subsp. sandyi Ann-1</name>
    <dbReference type="NCBI Taxonomy" id="155920"/>
    <lineage>
        <taxon>Bacteria</taxon>
        <taxon>Pseudomonadati</taxon>
        <taxon>Pseudomonadota</taxon>
        <taxon>Gammaproteobacteria</taxon>
        <taxon>Lysobacterales</taxon>
        <taxon>Lysobacteraceae</taxon>
        <taxon>Xylella</taxon>
    </lineage>
</organism>
<dbReference type="RefSeq" id="WP_020851139.1">
    <property type="nucleotide sequence ID" value="NZ_CP006696.1"/>
</dbReference>
<protein>
    <submittedName>
        <fullName evidence="1">Uncharacterized protein</fullName>
    </submittedName>
</protein>
<evidence type="ECO:0000313" key="1">
    <source>
        <dbReference type="EMBL" id="AIC11329.1"/>
    </source>
</evidence>
<name>A0A060H3H0_XYLFS</name>
<dbReference type="KEGG" id="xfs:D934_07835"/>
<dbReference type="HOGENOM" id="CLU_328381_0_0_6"/>
<dbReference type="PATRIC" id="fig|155920.8.peg.1814"/>
<sequence length="837" mass="87905">MASSRGATLRVRISADLADIKQGLGLLRGELAKVKVAASSAAPQTASWTKGIDSVRQALGNLAGAYVGVQTITAAIRGVFTALGQMDRMDKFVQMSGVSAENISKLAYAAKSSSVDVETLAKGIGRLNKDIVSGDSIIHKLGISLKDAAGNTRDVSHVFGELADIFAQLPDGAEKAALAAKLFGNRMGPGLIPVLNLGKDGLKEFGDQAEATGNVMSTQAAQAASHFSDQLGLLKSQATGMFNIAAQQLLPVLTSVVKTLNDSGEAAHSAATGGRALAAAFKVVVAAGIIVKNVIEGMVNVLAFLGTTAFNVGKFITQSLVGSFRLLGDAVKGLVSGRNPLDVFNAYLSGAAQRAKQSQADLADMKNGIVGGFAAAKHGVFESARDILNGVSALFSSIENDTKGVEQSANRASTATQGLLDKVRRLLAGEGGDTAHKNDTRDQLAAIAAAASLVQDEVKRAITALDQQFSDIKDADKSAAAITAYYEKRITLQQRLIDLQIQQARAELALATESGKRLQIEAKITLLERDRAQVAIDMARQRFKAQQELNQKIADSFGHRLSGITSNLATHESSISAQVNAGMLGMAEGERQLNTLRARALETLRALRTEQQQYLDSMKADGKDVTDAVQGLAQIDQAIAEVTARQQVWRSHLEDISSGAVGGFFNDLIEGAKSFKDAFTDMVRSFLQGVAQMMARQLALKAISNIMASLGGGSSIGALLGAKVALAHSGGMAGALRLHRNNINPLLFGTAPRYHSGGVAGLHHDEIPAILKRGEIVRTKQQEAALQTRLNAGQGAPGPLHNIIVFGEDELANALAGAAGEKVIVSHVRRNRGAING</sequence>
<gene>
    <name evidence="1" type="ORF">D934_07835</name>
</gene>
<dbReference type="EMBL" id="CP006696">
    <property type="protein sequence ID" value="AIC11329.1"/>
    <property type="molecule type" value="Genomic_DNA"/>
</dbReference>
<evidence type="ECO:0000313" key="2">
    <source>
        <dbReference type="Proteomes" id="UP000027215"/>
    </source>
</evidence>
<reference evidence="1 2" key="1">
    <citation type="submission" date="2013-08" db="EMBL/GenBank/DDBJ databases">
        <authorList>
            <person name="Stouthamer R."/>
            <person name="Nunney L."/>
        </authorList>
    </citation>
    <scope>NUCLEOTIDE SEQUENCE [LARGE SCALE GENOMIC DNA]</scope>
    <source>
        <strain evidence="2">ann-1</strain>
    </source>
</reference>